<evidence type="ECO:0000259" key="3">
    <source>
        <dbReference type="SMART" id="SM00974"/>
    </source>
</evidence>
<accession>A0A7W6D6T8</accession>
<dbReference type="Pfam" id="PF10544">
    <property type="entry name" value="T5orf172"/>
    <property type="match status" value="1"/>
</dbReference>
<feature type="coiled-coil region" evidence="1">
    <location>
        <begin position="85"/>
        <end position="150"/>
    </location>
</feature>
<organism evidence="4 5">
    <name type="scientific">Mycoplana azooxidifex</name>
    <dbReference type="NCBI Taxonomy" id="1636188"/>
    <lineage>
        <taxon>Bacteria</taxon>
        <taxon>Pseudomonadati</taxon>
        <taxon>Pseudomonadota</taxon>
        <taxon>Alphaproteobacteria</taxon>
        <taxon>Hyphomicrobiales</taxon>
        <taxon>Rhizobiaceae</taxon>
        <taxon>Mycoplana</taxon>
    </lineage>
</organism>
<evidence type="ECO:0000313" key="4">
    <source>
        <dbReference type="EMBL" id="MBB3977841.1"/>
    </source>
</evidence>
<keyword evidence="2" id="KW-1133">Transmembrane helix</keyword>
<dbReference type="InterPro" id="IPR025280">
    <property type="entry name" value="SNIPE"/>
</dbReference>
<evidence type="ECO:0000313" key="5">
    <source>
        <dbReference type="Proteomes" id="UP000574761"/>
    </source>
</evidence>
<proteinExistence type="predicted"/>
<reference evidence="4 5" key="1">
    <citation type="submission" date="2020-08" db="EMBL/GenBank/DDBJ databases">
        <title>Genomic Encyclopedia of Type Strains, Phase IV (KMG-IV): sequencing the most valuable type-strain genomes for metagenomic binning, comparative biology and taxonomic classification.</title>
        <authorList>
            <person name="Goeker M."/>
        </authorList>
    </citation>
    <scope>NUCLEOTIDE SEQUENCE [LARGE SCALE GENOMIC DNA]</scope>
    <source>
        <strain evidence="4 5">DSM 100211</strain>
    </source>
</reference>
<name>A0A7W6D6T8_9HYPH</name>
<dbReference type="Pfam" id="PF13250">
    <property type="entry name" value="SNIPE"/>
    <property type="match status" value="1"/>
</dbReference>
<dbReference type="AlphaFoldDB" id="A0A7W6D6T8"/>
<dbReference type="RefSeq" id="WP_246422685.1">
    <property type="nucleotide sequence ID" value="NZ_JACIEE010000006.1"/>
</dbReference>
<keyword evidence="2" id="KW-0812">Transmembrane</keyword>
<dbReference type="SMART" id="SM00974">
    <property type="entry name" value="T5orf172"/>
    <property type="match status" value="1"/>
</dbReference>
<keyword evidence="2" id="KW-0472">Membrane</keyword>
<feature type="transmembrane region" description="Helical" evidence="2">
    <location>
        <begin position="6"/>
        <end position="30"/>
    </location>
</feature>
<evidence type="ECO:0000256" key="2">
    <source>
        <dbReference type="SAM" id="Phobius"/>
    </source>
</evidence>
<feature type="domain" description="Bacteriophage T5 Orf172 DNA-binding" evidence="3">
    <location>
        <begin position="389"/>
        <end position="472"/>
    </location>
</feature>
<comment type="caution">
    <text evidence="4">The sequence shown here is derived from an EMBL/GenBank/DDBJ whole genome shotgun (WGS) entry which is preliminary data.</text>
</comment>
<dbReference type="EMBL" id="JACIEE010000006">
    <property type="protein sequence ID" value="MBB3977841.1"/>
    <property type="molecule type" value="Genomic_DNA"/>
</dbReference>
<sequence length="512" mass="57943">MGDIVISPYIALSVALIILALPFILIFFIVKLIQEKRKRLALEKAFHDIEANLIDSKSQADRASSEAQAKLSNSRTAAERAIALGRALEADKMALTAQISSLEERFKPVPDLEDECRSVNTEIEASKGNLEELRRSYAEKKSVYDRLMKEVAVFDEKLAFAEMGVYEPHFDYGDSEEYKRNIDVVRAAQKAMISNKTAVVCPTQWHVEGSLAKGKVMTNRNIKLTLRAFNNECEAAIANTRWNNANAMEKRIANAFTQINSLNESNHVSIKLDYVKLKFQELFLTHEYREKLKAEREERAEMARAAKEEQKLIRDMERAEEEEARYKRLLDKAKAEAESAIGPKLDAFNTQIEILERDLAEAHARVERAQAMAERTRSGYVYIISNVGSFGDDVVKIGLTRRLDPADRVRELGDASVPFIFDTHAIIYSDDAPALERALHSEFEAVRVNAQNYRKEFFRAKLDDVEAAVKKLAPDAPFFRDVEAQDYRETLAKRSALLAAEAAMVDPFPVAI</sequence>
<keyword evidence="5" id="KW-1185">Reference proteome</keyword>
<dbReference type="Proteomes" id="UP000574761">
    <property type="component" value="Unassembled WGS sequence"/>
</dbReference>
<feature type="coiled-coil region" evidence="1">
    <location>
        <begin position="245"/>
        <end position="372"/>
    </location>
</feature>
<dbReference type="InterPro" id="IPR018306">
    <property type="entry name" value="Phage_T5_Orf172_DNA-bd"/>
</dbReference>
<evidence type="ECO:0000256" key="1">
    <source>
        <dbReference type="SAM" id="Coils"/>
    </source>
</evidence>
<gene>
    <name evidence="4" type="ORF">GGQ64_003055</name>
</gene>
<keyword evidence="1" id="KW-0175">Coiled coil</keyword>
<protein>
    <recommendedName>
        <fullName evidence="3">Bacteriophage T5 Orf172 DNA-binding domain-containing protein</fullName>
    </recommendedName>
</protein>